<evidence type="ECO:0000313" key="3">
    <source>
        <dbReference type="Proteomes" id="UP000037510"/>
    </source>
</evidence>
<dbReference type="EMBL" id="JTDY01003245">
    <property type="protein sequence ID" value="KOB69886.1"/>
    <property type="molecule type" value="Genomic_DNA"/>
</dbReference>
<protein>
    <recommendedName>
        <fullName evidence="1">CHK kinase-like domain-containing protein</fullName>
    </recommendedName>
</protein>
<sequence length="395" mass="44851">MVGKDGPKRSYNLEGILTEKHIQCILQKHSTDGEKLVIIGSEAKPAVEGLAGFLADHIRVVLVVKCAARVDKIRLFVKRVPLENKPKAESQPLSYVNTDSLVVMPDLAAEGYILRPLLETLDLQHVLLTVTSIARFHAAFANYETNKTIDVNRPYDFYSEFGHILTESTFQDTPWVRTGAKLSADLLEAFSTKYSQIPGLEEKLAKLYVKACESLDIAEGTLNVVVHKDLWINNILYKYEKGEPVNALLIDYQCVRYGPPAFDLTAFLYLNTTRKFRVENESQIFEHYFEIFSAALEDATKKRLDILGYDKGEFLSWCEKSRMFGAFEAVGIFPQVLMDAKTAEQVFDDPETFMKIVEEDRSGPVVAYAEKYPAYRERNLEVSEEFVERYVVGNP</sequence>
<dbReference type="PANTHER" id="PTHR11012:SF48">
    <property type="entry name" value="CHK KINASE-LIKE DOMAIN-CONTAINING PROTEIN-RELATED"/>
    <property type="match status" value="1"/>
</dbReference>
<proteinExistence type="predicted"/>
<dbReference type="InterPro" id="IPR004119">
    <property type="entry name" value="EcKL"/>
</dbReference>
<evidence type="ECO:0000313" key="2">
    <source>
        <dbReference type="EMBL" id="KOB69886.1"/>
    </source>
</evidence>
<dbReference type="PANTHER" id="PTHR11012">
    <property type="entry name" value="PROTEIN KINASE-LIKE DOMAIN-CONTAINING"/>
    <property type="match status" value="1"/>
</dbReference>
<dbReference type="InterPro" id="IPR011009">
    <property type="entry name" value="Kinase-like_dom_sf"/>
</dbReference>
<dbReference type="Proteomes" id="UP000037510">
    <property type="component" value="Unassembled WGS sequence"/>
</dbReference>
<dbReference type="SUPFAM" id="SSF56112">
    <property type="entry name" value="Protein kinase-like (PK-like)"/>
    <property type="match status" value="1"/>
</dbReference>
<organism evidence="2 3">
    <name type="scientific">Operophtera brumata</name>
    <name type="common">Winter moth</name>
    <name type="synonym">Phalaena brumata</name>
    <dbReference type="NCBI Taxonomy" id="104452"/>
    <lineage>
        <taxon>Eukaryota</taxon>
        <taxon>Metazoa</taxon>
        <taxon>Ecdysozoa</taxon>
        <taxon>Arthropoda</taxon>
        <taxon>Hexapoda</taxon>
        <taxon>Insecta</taxon>
        <taxon>Pterygota</taxon>
        <taxon>Neoptera</taxon>
        <taxon>Endopterygota</taxon>
        <taxon>Lepidoptera</taxon>
        <taxon>Glossata</taxon>
        <taxon>Ditrysia</taxon>
        <taxon>Geometroidea</taxon>
        <taxon>Geometridae</taxon>
        <taxon>Larentiinae</taxon>
        <taxon>Operophtera</taxon>
    </lineage>
</organism>
<reference evidence="2 3" key="1">
    <citation type="journal article" date="2015" name="Genome Biol. Evol.">
        <title>The genome of winter moth (Operophtera brumata) provides a genomic perspective on sexual dimorphism and phenology.</title>
        <authorList>
            <person name="Derks M.F."/>
            <person name="Smit S."/>
            <person name="Salis L."/>
            <person name="Schijlen E."/>
            <person name="Bossers A."/>
            <person name="Mateman C."/>
            <person name="Pijl A.S."/>
            <person name="de Ridder D."/>
            <person name="Groenen M.A."/>
            <person name="Visser M.E."/>
            <person name="Megens H.J."/>
        </authorList>
    </citation>
    <scope>NUCLEOTIDE SEQUENCE [LARGE SCALE GENOMIC DNA]</scope>
    <source>
        <strain evidence="2">WM2013NL</strain>
        <tissue evidence="2">Head and thorax</tissue>
    </source>
</reference>
<evidence type="ECO:0000259" key="1">
    <source>
        <dbReference type="SMART" id="SM00587"/>
    </source>
</evidence>
<comment type="caution">
    <text evidence="2">The sequence shown here is derived from an EMBL/GenBank/DDBJ whole genome shotgun (WGS) entry which is preliminary data.</text>
</comment>
<dbReference type="STRING" id="104452.A0A0L7L3I9"/>
<accession>A0A0L7L3I9</accession>
<gene>
    <name evidence="2" type="ORF">OBRU01_16199</name>
</gene>
<dbReference type="Pfam" id="PF02958">
    <property type="entry name" value="EcKL"/>
    <property type="match status" value="1"/>
</dbReference>
<dbReference type="SMART" id="SM00587">
    <property type="entry name" value="CHK"/>
    <property type="match status" value="1"/>
</dbReference>
<feature type="domain" description="CHK kinase-like" evidence="1">
    <location>
        <begin position="102"/>
        <end position="298"/>
    </location>
</feature>
<dbReference type="AlphaFoldDB" id="A0A0L7L3I9"/>
<name>A0A0L7L3I9_OPEBR</name>
<keyword evidence="3" id="KW-1185">Reference proteome</keyword>
<dbReference type="InterPro" id="IPR015897">
    <property type="entry name" value="CHK_kinase-like"/>
</dbReference>
<dbReference type="Gene3D" id="3.90.1200.10">
    <property type="match status" value="1"/>
</dbReference>